<keyword evidence="5" id="KW-1185">Reference proteome</keyword>
<dbReference type="Gene3D" id="3.40.50.720">
    <property type="entry name" value="NAD(P)-binding Rossmann-like Domain"/>
    <property type="match status" value="2"/>
</dbReference>
<reference evidence="4" key="1">
    <citation type="submission" date="2020-01" db="EMBL/GenBank/DDBJ databases">
        <authorList>
            <person name="Rat A."/>
        </authorList>
    </citation>
    <scope>NUCLEOTIDE SEQUENCE</scope>
    <source>
        <strain evidence="4">LMG 28251</strain>
    </source>
</reference>
<dbReference type="GO" id="GO:0016491">
    <property type="term" value="F:oxidoreductase activity"/>
    <property type="evidence" value="ECO:0007669"/>
    <property type="project" value="UniProtKB-KW"/>
</dbReference>
<evidence type="ECO:0000313" key="5">
    <source>
        <dbReference type="Proteomes" id="UP001196068"/>
    </source>
</evidence>
<gene>
    <name evidence="4" type="ORF">GXW79_02730</name>
</gene>
<dbReference type="RefSeq" id="WP_246503657.1">
    <property type="nucleotide sequence ID" value="NZ_JAAEDH010000002.1"/>
</dbReference>
<organism evidence="4 5">
    <name type="scientific">Plastoroseomonas arctica</name>
    <dbReference type="NCBI Taxonomy" id="1509237"/>
    <lineage>
        <taxon>Bacteria</taxon>
        <taxon>Pseudomonadati</taxon>
        <taxon>Pseudomonadota</taxon>
        <taxon>Alphaproteobacteria</taxon>
        <taxon>Acetobacterales</taxon>
        <taxon>Acetobacteraceae</taxon>
        <taxon>Plastoroseomonas</taxon>
    </lineage>
</organism>
<protein>
    <submittedName>
        <fullName evidence="4">Glyoxylate/hydroxypyruvate reductase A</fullName>
    </submittedName>
</protein>
<dbReference type="Pfam" id="PF02826">
    <property type="entry name" value="2-Hacid_dh_C"/>
    <property type="match status" value="1"/>
</dbReference>
<feature type="domain" description="D-isomer specific 2-hydroxyacid dehydrogenase NAD-binding" evidence="3">
    <location>
        <begin position="107"/>
        <end position="279"/>
    </location>
</feature>
<dbReference type="SUPFAM" id="SSF51735">
    <property type="entry name" value="NAD(P)-binding Rossmann-fold domains"/>
    <property type="match status" value="1"/>
</dbReference>
<evidence type="ECO:0000259" key="3">
    <source>
        <dbReference type="Pfam" id="PF02826"/>
    </source>
</evidence>
<dbReference type="EMBL" id="JAAEDH010000002">
    <property type="protein sequence ID" value="MBR0653987.1"/>
    <property type="molecule type" value="Genomic_DNA"/>
</dbReference>
<keyword evidence="2" id="KW-0520">NAD</keyword>
<sequence length="314" mass="33061">MRELLVVKSGGPAAFVEWQAAFAAVAPGLELALWGDPALDPARITHALVWDPEPGALARLPALEVIFGAGAGVDAIIADAELPRHIPLVRMGVEGAAQRMGEYVAWAALGLLRDQRRLAIAQAASRWDYFEPENTAPERVVGIMGLGVMGTRAATMLQGLGFGVVGWSRTEKFVPGVRSFVGDAELAAFLAESDILVVLLPATEATRGLIAAPLLACAKPGAGLILAGRGTQAVIPDILAALDAGQLSGAVIDVFDPEPLAADSPVWAHPKVTVTPHCASLPSRRERAAYVAEVMARHRRGEALPNLYDPLRGY</sequence>
<evidence type="ECO:0000256" key="1">
    <source>
        <dbReference type="ARBA" id="ARBA00023002"/>
    </source>
</evidence>
<dbReference type="GO" id="GO:0051287">
    <property type="term" value="F:NAD binding"/>
    <property type="evidence" value="ECO:0007669"/>
    <property type="project" value="InterPro"/>
</dbReference>
<comment type="caution">
    <text evidence="4">The sequence shown here is derived from an EMBL/GenBank/DDBJ whole genome shotgun (WGS) entry which is preliminary data.</text>
</comment>
<dbReference type="InterPro" id="IPR006140">
    <property type="entry name" value="D-isomer_DH_NAD-bd"/>
</dbReference>
<dbReference type="PANTHER" id="PTHR43333">
    <property type="entry name" value="2-HACID_DH_C DOMAIN-CONTAINING PROTEIN"/>
    <property type="match status" value="1"/>
</dbReference>
<accession>A0AAF1JVF3</accession>
<keyword evidence="1" id="KW-0560">Oxidoreductase</keyword>
<name>A0AAF1JVF3_9PROT</name>
<dbReference type="Proteomes" id="UP001196068">
    <property type="component" value="Unassembled WGS sequence"/>
</dbReference>
<dbReference type="AlphaFoldDB" id="A0AAF1JVF3"/>
<evidence type="ECO:0000313" key="4">
    <source>
        <dbReference type="EMBL" id="MBR0653987.1"/>
    </source>
</evidence>
<dbReference type="CDD" id="cd12164">
    <property type="entry name" value="GDH_like_2"/>
    <property type="match status" value="1"/>
</dbReference>
<dbReference type="InterPro" id="IPR036291">
    <property type="entry name" value="NAD(P)-bd_dom_sf"/>
</dbReference>
<proteinExistence type="predicted"/>
<evidence type="ECO:0000256" key="2">
    <source>
        <dbReference type="ARBA" id="ARBA00023027"/>
    </source>
</evidence>
<dbReference type="PANTHER" id="PTHR43333:SF1">
    <property type="entry name" value="D-ISOMER SPECIFIC 2-HYDROXYACID DEHYDROGENASE NAD-BINDING DOMAIN-CONTAINING PROTEIN"/>
    <property type="match status" value="1"/>
</dbReference>
<reference evidence="4" key="2">
    <citation type="journal article" date="2021" name="Syst. Appl. Microbiol.">
        <title>Roseomonas hellenica sp. nov., isolated from roots of wild-growing Alkanna tinctoria.</title>
        <authorList>
            <person name="Rat A."/>
            <person name="Naranjo H.D."/>
            <person name="Lebbe L."/>
            <person name="Cnockaert M."/>
            <person name="Krigas N."/>
            <person name="Grigoriadou K."/>
            <person name="Maloupa E."/>
            <person name="Willems A."/>
        </authorList>
    </citation>
    <scope>NUCLEOTIDE SEQUENCE</scope>
    <source>
        <strain evidence="4">LMG 28251</strain>
    </source>
</reference>